<dbReference type="EMBL" id="CP013244">
    <property type="protein sequence ID" value="ANP46349.1"/>
    <property type="molecule type" value="Genomic_DNA"/>
</dbReference>
<dbReference type="Proteomes" id="UP000092498">
    <property type="component" value="Chromosome"/>
</dbReference>
<comment type="similarity">
    <text evidence="3 9">Belongs to the class-II pyridoxal-phosphate-dependent aminotransferase family. Histidinol-phosphate aminotransferase subfamily.</text>
</comment>
<dbReference type="OrthoDB" id="9809616at2"/>
<dbReference type="InterPro" id="IPR005861">
    <property type="entry name" value="HisP_aminotrans"/>
</dbReference>
<evidence type="ECO:0000256" key="4">
    <source>
        <dbReference type="ARBA" id="ARBA00011738"/>
    </source>
</evidence>
<dbReference type="KEGG" id="cbot:ATE48_10705"/>
<evidence type="ECO:0000313" key="11">
    <source>
        <dbReference type="EMBL" id="ANP46349.1"/>
    </source>
</evidence>
<comment type="pathway">
    <text evidence="2 9">Amino-acid biosynthesis; L-histidine biosynthesis; L-histidine from 5-phospho-alpha-D-ribose 1-diphosphate: step 7/9.</text>
</comment>
<dbReference type="InterPro" id="IPR015421">
    <property type="entry name" value="PyrdxlP-dep_Trfase_major"/>
</dbReference>
<dbReference type="SUPFAM" id="SSF53383">
    <property type="entry name" value="PLP-dependent transferases"/>
    <property type="match status" value="1"/>
</dbReference>
<dbReference type="CDD" id="cd00609">
    <property type="entry name" value="AAT_like"/>
    <property type="match status" value="1"/>
</dbReference>
<name>A0A1B1AIF1_9PROT</name>
<accession>A0A1B1AIF1</accession>
<dbReference type="InterPro" id="IPR050106">
    <property type="entry name" value="HistidinolP_aminotransfase"/>
</dbReference>
<dbReference type="GO" id="GO:0030170">
    <property type="term" value="F:pyridoxal phosphate binding"/>
    <property type="evidence" value="ECO:0007669"/>
    <property type="project" value="InterPro"/>
</dbReference>
<dbReference type="InParanoid" id="A0A1B1AIF1"/>
<keyword evidence="9" id="KW-0368">Histidine biosynthesis</keyword>
<keyword evidence="7 9" id="KW-0663">Pyridoxal phosphate</keyword>
<keyword evidence="12" id="KW-1185">Reference proteome</keyword>
<dbReference type="NCBIfam" id="TIGR01141">
    <property type="entry name" value="hisC"/>
    <property type="match status" value="1"/>
</dbReference>
<evidence type="ECO:0000256" key="3">
    <source>
        <dbReference type="ARBA" id="ARBA00007970"/>
    </source>
</evidence>
<dbReference type="Gene3D" id="3.40.640.10">
    <property type="entry name" value="Type I PLP-dependent aspartate aminotransferase-like (Major domain)"/>
    <property type="match status" value="1"/>
</dbReference>
<evidence type="ECO:0000256" key="1">
    <source>
        <dbReference type="ARBA" id="ARBA00001933"/>
    </source>
</evidence>
<comment type="subunit">
    <text evidence="4 9">Homodimer.</text>
</comment>
<dbReference type="PANTHER" id="PTHR43643:SF3">
    <property type="entry name" value="HISTIDINOL-PHOSPHATE AMINOTRANSFERASE"/>
    <property type="match status" value="1"/>
</dbReference>
<evidence type="ECO:0000313" key="12">
    <source>
        <dbReference type="Proteomes" id="UP000092498"/>
    </source>
</evidence>
<dbReference type="HAMAP" id="MF_01023">
    <property type="entry name" value="HisC_aminotrans_2"/>
    <property type="match status" value="1"/>
</dbReference>
<dbReference type="PANTHER" id="PTHR43643">
    <property type="entry name" value="HISTIDINOL-PHOSPHATE AMINOTRANSFERASE 2"/>
    <property type="match status" value="1"/>
</dbReference>
<feature type="domain" description="Aminotransferase class I/classII large" evidence="10">
    <location>
        <begin position="30"/>
        <end position="355"/>
    </location>
</feature>
<sequence length="357" mass="37734">MSDPVPKRSILEIKPYVPGKAAAAGFVAPIKLSANENVLGCSPAARAAFLATADGLHFYPDSKAFALREALAAKHDLEPARIVLGAGSDEIFSLVCQAYLSPGDTMVQPQFAFAAWAIAARAAGADVISVPERDYHVDVDATIEAVDARTRVVFVANPANPTGTVVPFSEIRRLHAALPDHVVLVLDAAYAEFAEGEGDYEDGLRLARSSPNVVLTRTFSKLHGLASLRVGWGYASAEIVDVLNRIRLPFNTSTMGQAAAIAALNDDGFAARSLALVREGRPVLERLLRDAGLVTLPSAANFVTALAPNADAASALDRKLAARGILVRTLANYDMPAAIRVTIGDDAQMRALEEALA</sequence>
<keyword evidence="9" id="KW-0028">Amino-acid biosynthesis</keyword>
<evidence type="ECO:0000259" key="10">
    <source>
        <dbReference type="Pfam" id="PF00155"/>
    </source>
</evidence>
<evidence type="ECO:0000256" key="5">
    <source>
        <dbReference type="ARBA" id="ARBA00022576"/>
    </source>
</evidence>
<dbReference type="Gene3D" id="3.90.1150.10">
    <property type="entry name" value="Aspartate Aminotransferase, domain 1"/>
    <property type="match status" value="1"/>
</dbReference>
<gene>
    <name evidence="9" type="primary">hisC</name>
    <name evidence="11" type="ORF">ATE48_10705</name>
</gene>
<feature type="modified residue" description="N6-(pyridoxal phosphate)lysine" evidence="9">
    <location>
        <position position="221"/>
    </location>
</feature>
<evidence type="ECO:0000256" key="7">
    <source>
        <dbReference type="ARBA" id="ARBA00022898"/>
    </source>
</evidence>
<dbReference type="InterPro" id="IPR015422">
    <property type="entry name" value="PyrdxlP-dep_Trfase_small"/>
</dbReference>
<comment type="catalytic activity">
    <reaction evidence="8 9">
        <text>L-histidinol phosphate + 2-oxoglutarate = 3-(imidazol-4-yl)-2-oxopropyl phosphate + L-glutamate</text>
        <dbReference type="Rhea" id="RHEA:23744"/>
        <dbReference type="ChEBI" id="CHEBI:16810"/>
        <dbReference type="ChEBI" id="CHEBI:29985"/>
        <dbReference type="ChEBI" id="CHEBI:57766"/>
        <dbReference type="ChEBI" id="CHEBI:57980"/>
        <dbReference type="EC" id="2.6.1.9"/>
    </reaction>
</comment>
<dbReference type="InterPro" id="IPR004839">
    <property type="entry name" value="Aminotransferase_I/II_large"/>
</dbReference>
<dbReference type="Pfam" id="PF00155">
    <property type="entry name" value="Aminotran_1_2"/>
    <property type="match status" value="1"/>
</dbReference>
<dbReference type="RefSeq" id="WP_066771247.1">
    <property type="nucleotide sequence ID" value="NZ_CP013244.1"/>
</dbReference>
<reference evidence="11 12" key="1">
    <citation type="submission" date="2015-11" db="EMBL/GenBank/DDBJ databases">
        <title>Whole-Genome Sequence of Candidatus Oderbacter manganicum from the National Park Lower Oder Valley, Germany.</title>
        <authorList>
            <person name="Braun B."/>
            <person name="Liere K."/>
            <person name="Szewzyk U."/>
        </authorList>
    </citation>
    <scope>NUCLEOTIDE SEQUENCE [LARGE SCALE GENOMIC DNA]</scope>
    <source>
        <strain evidence="11 12">OTSz_A_272</strain>
    </source>
</reference>
<evidence type="ECO:0000256" key="6">
    <source>
        <dbReference type="ARBA" id="ARBA00022679"/>
    </source>
</evidence>
<dbReference type="AlphaFoldDB" id="A0A1B1AIF1"/>
<proteinExistence type="inferred from homology"/>
<evidence type="ECO:0000256" key="9">
    <source>
        <dbReference type="HAMAP-Rule" id="MF_01023"/>
    </source>
</evidence>
<evidence type="ECO:0000256" key="2">
    <source>
        <dbReference type="ARBA" id="ARBA00005011"/>
    </source>
</evidence>
<organism evidence="11 12">
    <name type="scientific">Candidatus Viadribacter manganicus</name>
    <dbReference type="NCBI Taxonomy" id="1759059"/>
    <lineage>
        <taxon>Bacteria</taxon>
        <taxon>Pseudomonadati</taxon>
        <taxon>Pseudomonadota</taxon>
        <taxon>Alphaproteobacteria</taxon>
        <taxon>Hyphomonadales</taxon>
        <taxon>Hyphomonadaceae</taxon>
        <taxon>Candidatus Viadribacter</taxon>
    </lineage>
</organism>
<dbReference type="FunCoup" id="A0A1B1AIF1">
    <property type="interactions" value="486"/>
</dbReference>
<dbReference type="InterPro" id="IPR015424">
    <property type="entry name" value="PyrdxlP-dep_Trfase"/>
</dbReference>
<dbReference type="GO" id="GO:0004400">
    <property type="term" value="F:histidinol-phosphate transaminase activity"/>
    <property type="evidence" value="ECO:0007669"/>
    <property type="project" value="UniProtKB-UniRule"/>
</dbReference>
<keyword evidence="6 9" id="KW-0808">Transferase</keyword>
<dbReference type="EC" id="2.6.1.9" evidence="9"/>
<evidence type="ECO:0000256" key="8">
    <source>
        <dbReference type="ARBA" id="ARBA00047481"/>
    </source>
</evidence>
<dbReference type="GO" id="GO:0000105">
    <property type="term" value="P:L-histidine biosynthetic process"/>
    <property type="evidence" value="ECO:0007669"/>
    <property type="project" value="UniProtKB-UniRule"/>
</dbReference>
<protein>
    <recommendedName>
        <fullName evidence="9">Histidinol-phosphate aminotransferase</fullName>
        <ecNumber evidence="9">2.6.1.9</ecNumber>
    </recommendedName>
    <alternativeName>
        <fullName evidence="9">Imidazole acetol-phosphate transaminase</fullName>
    </alternativeName>
</protein>
<dbReference type="UniPathway" id="UPA00031">
    <property type="reaction ID" value="UER00012"/>
</dbReference>
<keyword evidence="5 9" id="KW-0032">Aminotransferase</keyword>
<comment type="cofactor">
    <cofactor evidence="1 9">
        <name>pyridoxal 5'-phosphate</name>
        <dbReference type="ChEBI" id="CHEBI:597326"/>
    </cofactor>
</comment>
<dbReference type="STRING" id="1759059.ATE48_10705"/>